<name>A0A843VP59_COLES</name>
<keyword evidence="4 5" id="KW-0472">Membrane</keyword>
<comment type="subcellular location">
    <subcellularLocation>
        <location evidence="1">Membrane</location>
        <topology evidence="1">Multi-pass membrane protein</topology>
    </subcellularLocation>
</comment>
<dbReference type="PANTHER" id="PTHR31218">
    <property type="entry name" value="WAT1-RELATED PROTEIN"/>
    <property type="match status" value="1"/>
</dbReference>
<dbReference type="OrthoDB" id="1728340at2759"/>
<evidence type="ECO:0000256" key="4">
    <source>
        <dbReference type="ARBA" id="ARBA00023136"/>
    </source>
</evidence>
<feature type="transmembrane region" description="Helical" evidence="5">
    <location>
        <begin position="63"/>
        <end position="81"/>
    </location>
</feature>
<evidence type="ECO:0000313" key="6">
    <source>
        <dbReference type="EMBL" id="MQL93089.1"/>
    </source>
</evidence>
<accession>A0A843VP59</accession>
<dbReference type="GO" id="GO:0016020">
    <property type="term" value="C:membrane"/>
    <property type="evidence" value="ECO:0007669"/>
    <property type="project" value="InterPro"/>
</dbReference>
<evidence type="ECO:0000256" key="5">
    <source>
        <dbReference type="SAM" id="Phobius"/>
    </source>
</evidence>
<keyword evidence="7" id="KW-1185">Reference proteome</keyword>
<organism evidence="6 7">
    <name type="scientific">Colocasia esculenta</name>
    <name type="common">Wild taro</name>
    <name type="synonym">Arum esculentum</name>
    <dbReference type="NCBI Taxonomy" id="4460"/>
    <lineage>
        <taxon>Eukaryota</taxon>
        <taxon>Viridiplantae</taxon>
        <taxon>Streptophyta</taxon>
        <taxon>Embryophyta</taxon>
        <taxon>Tracheophyta</taxon>
        <taxon>Spermatophyta</taxon>
        <taxon>Magnoliopsida</taxon>
        <taxon>Liliopsida</taxon>
        <taxon>Araceae</taxon>
        <taxon>Aroideae</taxon>
        <taxon>Colocasieae</taxon>
        <taxon>Colocasia</taxon>
    </lineage>
</organism>
<evidence type="ECO:0008006" key="8">
    <source>
        <dbReference type="Google" id="ProtNLM"/>
    </source>
</evidence>
<dbReference type="InterPro" id="IPR030184">
    <property type="entry name" value="WAT1-related"/>
</dbReference>
<dbReference type="GO" id="GO:0022857">
    <property type="term" value="F:transmembrane transporter activity"/>
    <property type="evidence" value="ECO:0007669"/>
    <property type="project" value="InterPro"/>
</dbReference>
<sequence>MLSQIESNGCSFNDQRTWGGGICGGWCFILFASVVHREEGRFVVTSVLFYLQVWCIEKKGSMFLALFFPLSFIITTFISFFPLEEVVSLRSVLGELLMVGSLYGILWRKKREQHMRNNIGDELLAVQAV</sequence>
<comment type="caution">
    <text evidence="6">The sequence shown here is derived from an EMBL/GenBank/DDBJ whole genome shotgun (WGS) entry which is preliminary data.</text>
</comment>
<dbReference type="EMBL" id="NMUH01001515">
    <property type="protein sequence ID" value="MQL93089.1"/>
    <property type="molecule type" value="Genomic_DNA"/>
</dbReference>
<dbReference type="SUPFAM" id="SSF103481">
    <property type="entry name" value="Multidrug resistance efflux transporter EmrE"/>
    <property type="match status" value="1"/>
</dbReference>
<proteinExistence type="predicted"/>
<keyword evidence="3 5" id="KW-1133">Transmembrane helix</keyword>
<gene>
    <name evidence="6" type="ORF">Taro_025722</name>
</gene>
<evidence type="ECO:0000313" key="7">
    <source>
        <dbReference type="Proteomes" id="UP000652761"/>
    </source>
</evidence>
<evidence type="ECO:0000256" key="2">
    <source>
        <dbReference type="ARBA" id="ARBA00022692"/>
    </source>
</evidence>
<dbReference type="AlphaFoldDB" id="A0A843VP59"/>
<dbReference type="InterPro" id="IPR037185">
    <property type="entry name" value="EmrE-like"/>
</dbReference>
<evidence type="ECO:0000256" key="3">
    <source>
        <dbReference type="ARBA" id="ARBA00022989"/>
    </source>
</evidence>
<evidence type="ECO:0000256" key="1">
    <source>
        <dbReference type="ARBA" id="ARBA00004141"/>
    </source>
</evidence>
<feature type="transmembrane region" description="Helical" evidence="5">
    <location>
        <begin position="87"/>
        <end position="106"/>
    </location>
</feature>
<reference evidence="6" key="1">
    <citation type="submission" date="2017-07" db="EMBL/GenBank/DDBJ databases">
        <title>Taro Niue Genome Assembly and Annotation.</title>
        <authorList>
            <person name="Atibalentja N."/>
            <person name="Keating K."/>
            <person name="Fields C.J."/>
        </authorList>
    </citation>
    <scope>NUCLEOTIDE SEQUENCE</scope>
    <source>
        <strain evidence="6">Niue_2</strain>
        <tissue evidence="6">Leaf</tissue>
    </source>
</reference>
<dbReference type="Proteomes" id="UP000652761">
    <property type="component" value="Unassembled WGS sequence"/>
</dbReference>
<keyword evidence="2 5" id="KW-0812">Transmembrane</keyword>
<protein>
    <recommendedName>
        <fullName evidence="8">WAT1-related protein</fullName>
    </recommendedName>
</protein>